<sequence length="509" mass="54895">MPVDDIRPELQALRERQRRTGDDARAEARERRHQRGYRTARENLADLVDPDSFLEYGQLAVAAQRSRRDYGELQSATAADGILTGTCTINADRLGGERTRAAVVVNDYAVLAGTQGYFHHYKLDRICEIAEEQHLPVVMYTEGGGGRPGDTDVQTQIAGLHLRSFRNWARLAGRVPRIAVNNGYCFAGNAALFGCADFTIATRSSWIGMAGPAMIEGGGMGKVDAREIGPADVQEKNGVIDIVAEDEAHATALARQLLSYFQGDDPQWDCADQQGLRDIVPEDRRWAYPVRRVIETIADSGSFLELRRVFGRGIITGFMRLEGRPVALIANDCQQLGGAVDAESAEKAARFLQLVNAFGLPVVSLTDTPGFMVGPASEAAAAVRRMSSLFVSGAALQVPVVAIFLRKGYGLGAMAMTGGSFVAPVYAASWPTGEFGGMGLEGAVRLGFRKELEAVADPAEREALFEKLVAQLYESGKATEAAAFLEIDAVIDPADTRQVILAALRSAAL</sequence>
<protein>
    <submittedName>
        <fullName evidence="4">Biotin carboxylase</fullName>
    </submittedName>
</protein>
<accession>A0A939ILS1</accession>
<feature type="domain" description="CoA carboxyltransferase C-terminal" evidence="3">
    <location>
        <begin position="267"/>
        <end position="509"/>
    </location>
</feature>
<dbReference type="PANTHER" id="PTHR43842">
    <property type="entry name" value="PROPIONYL-COA CARBOXYLASE BETA CHAIN"/>
    <property type="match status" value="1"/>
</dbReference>
<dbReference type="PROSITE" id="PS50989">
    <property type="entry name" value="COA_CT_CTER"/>
    <property type="match status" value="1"/>
</dbReference>
<dbReference type="InterPro" id="IPR011762">
    <property type="entry name" value="COA_CT_N"/>
</dbReference>
<organism evidence="4 5">
    <name type="scientific">Parahaliea mediterranea</name>
    <dbReference type="NCBI Taxonomy" id="651086"/>
    <lineage>
        <taxon>Bacteria</taxon>
        <taxon>Pseudomonadati</taxon>
        <taxon>Pseudomonadota</taxon>
        <taxon>Gammaproteobacteria</taxon>
        <taxon>Cellvibrionales</taxon>
        <taxon>Halieaceae</taxon>
        <taxon>Parahaliea</taxon>
    </lineage>
</organism>
<reference evidence="4" key="1">
    <citation type="submission" date="2021-02" db="EMBL/GenBank/DDBJ databases">
        <title>PHA producing bacteria isolated from coastal sediment in Guangdong, Shenzhen.</title>
        <authorList>
            <person name="Zheng W."/>
            <person name="Yu S."/>
            <person name="Huang Y."/>
        </authorList>
    </citation>
    <scope>NUCLEOTIDE SEQUENCE</scope>
    <source>
        <strain evidence="4">TN14-10</strain>
    </source>
</reference>
<dbReference type="InterPro" id="IPR034733">
    <property type="entry name" value="AcCoA_carboxyl_beta"/>
</dbReference>
<dbReference type="Proteomes" id="UP000664303">
    <property type="component" value="Unassembled WGS sequence"/>
</dbReference>
<dbReference type="Gene3D" id="3.90.226.10">
    <property type="entry name" value="2-enoyl-CoA Hydratase, Chain A, domain 1"/>
    <property type="match status" value="2"/>
</dbReference>
<dbReference type="Pfam" id="PF01039">
    <property type="entry name" value="Carboxyl_trans"/>
    <property type="match status" value="1"/>
</dbReference>
<evidence type="ECO:0000313" key="5">
    <source>
        <dbReference type="Proteomes" id="UP000664303"/>
    </source>
</evidence>
<keyword evidence="5" id="KW-1185">Reference proteome</keyword>
<dbReference type="EMBL" id="JAFKCZ010000004">
    <property type="protein sequence ID" value="MBN7796278.1"/>
    <property type="molecule type" value="Genomic_DNA"/>
</dbReference>
<feature type="domain" description="CoA carboxyltransferase N-terminal" evidence="2">
    <location>
        <begin position="3"/>
        <end position="273"/>
    </location>
</feature>
<evidence type="ECO:0000259" key="2">
    <source>
        <dbReference type="PROSITE" id="PS50980"/>
    </source>
</evidence>
<gene>
    <name evidence="4" type="ORF">JYP50_06740</name>
</gene>
<dbReference type="InterPro" id="IPR011763">
    <property type="entry name" value="COA_CT_C"/>
</dbReference>
<proteinExistence type="predicted"/>
<dbReference type="GO" id="GO:0004658">
    <property type="term" value="F:propionyl-CoA carboxylase activity"/>
    <property type="evidence" value="ECO:0007669"/>
    <property type="project" value="TreeGrafter"/>
</dbReference>
<evidence type="ECO:0000256" key="1">
    <source>
        <dbReference type="SAM" id="MobiDB-lite"/>
    </source>
</evidence>
<dbReference type="PANTHER" id="PTHR43842:SF2">
    <property type="entry name" value="PROPIONYL-COA CARBOXYLASE BETA CHAIN, MITOCHONDRIAL"/>
    <property type="match status" value="1"/>
</dbReference>
<dbReference type="AlphaFoldDB" id="A0A939ILS1"/>
<feature type="region of interest" description="Disordered" evidence="1">
    <location>
        <begin position="1"/>
        <end position="37"/>
    </location>
</feature>
<comment type="caution">
    <text evidence="4">The sequence shown here is derived from an EMBL/GenBank/DDBJ whole genome shotgun (WGS) entry which is preliminary data.</text>
</comment>
<evidence type="ECO:0000313" key="4">
    <source>
        <dbReference type="EMBL" id="MBN7796278.1"/>
    </source>
</evidence>
<name>A0A939ILS1_9GAMM</name>
<dbReference type="PROSITE" id="PS50980">
    <property type="entry name" value="COA_CT_NTER"/>
    <property type="match status" value="1"/>
</dbReference>
<dbReference type="InterPro" id="IPR029045">
    <property type="entry name" value="ClpP/crotonase-like_dom_sf"/>
</dbReference>
<evidence type="ECO:0000259" key="3">
    <source>
        <dbReference type="PROSITE" id="PS50989"/>
    </source>
</evidence>
<feature type="compositionally biased region" description="Basic and acidic residues" evidence="1">
    <location>
        <begin position="1"/>
        <end position="30"/>
    </location>
</feature>
<dbReference type="SUPFAM" id="SSF52096">
    <property type="entry name" value="ClpP/crotonase"/>
    <property type="match status" value="2"/>
</dbReference>
<dbReference type="InterPro" id="IPR051047">
    <property type="entry name" value="AccD/PCCB"/>
</dbReference>